<comment type="caution">
    <text evidence="2">The sequence shown here is derived from an EMBL/GenBank/DDBJ whole genome shotgun (WGS) entry which is preliminary data.</text>
</comment>
<gene>
    <name evidence="2" type="ORF">JOF39_003674</name>
</gene>
<sequence length="94" mass="10756">MSAAKVILLDGLEGWQGHPQQQLLDERWRSTLAALTAYVAAVGEMPRYKNYASEHERTLGVWLHTQHQRRSEGTLQSWRLEALDAAVPSWRSRS</sequence>
<organism evidence="2 3">
    <name type="scientific">Glutamicibacter protophormiae</name>
    <name type="common">Brevibacterium protophormiae</name>
    <dbReference type="NCBI Taxonomy" id="37930"/>
    <lineage>
        <taxon>Bacteria</taxon>
        <taxon>Bacillati</taxon>
        <taxon>Actinomycetota</taxon>
        <taxon>Actinomycetes</taxon>
        <taxon>Micrococcales</taxon>
        <taxon>Micrococcaceae</taxon>
        <taxon>Glutamicibacter</taxon>
    </lineage>
</organism>
<keyword evidence="3" id="KW-1185">Reference proteome</keyword>
<evidence type="ECO:0000259" key="1">
    <source>
        <dbReference type="Pfam" id="PF03457"/>
    </source>
</evidence>
<dbReference type="Proteomes" id="UP001195422">
    <property type="component" value="Unassembled WGS sequence"/>
</dbReference>
<dbReference type="Pfam" id="PF03457">
    <property type="entry name" value="HA"/>
    <property type="match status" value="1"/>
</dbReference>
<name>A0ABS4XVH6_GLUPR</name>
<accession>A0ABS4XVH6</accession>
<dbReference type="Gene3D" id="6.10.140.530">
    <property type="match status" value="1"/>
</dbReference>
<protein>
    <recommendedName>
        <fullName evidence="1">Helicase-associated domain-containing protein</fullName>
    </recommendedName>
</protein>
<dbReference type="EMBL" id="JAGIOJ010000002">
    <property type="protein sequence ID" value="MBP2400514.1"/>
    <property type="molecule type" value="Genomic_DNA"/>
</dbReference>
<evidence type="ECO:0000313" key="2">
    <source>
        <dbReference type="EMBL" id="MBP2400514.1"/>
    </source>
</evidence>
<dbReference type="InterPro" id="IPR005114">
    <property type="entry name" value="Helicase_assoc"/>
</dbReference>
<reference evidence="2 3" key="1">
    <citation type="submission" date="2021-03" db="EMBL/GenBank/DDBJ databases">
        <title>Sequencing the genomes of 1000 actinobacteria strains.</title>
        <authorList>
            <person name="Klenk H.-P."/>
        </authorList>
    </citation>
    <scope>NUCLEOTIDE SEQUENCE [LARGE SCALE GENOMIC DNA]</scope>
    <source>
        <strain evidence="2 3">DSM 20168</strain>
    </source>
</reference>
<evidence type="ECO:0000313" key="3">
    <source>
        <dbReference type="Proteomes" id="UP001195422"/>
    </source>
</evidence>
<feature type="domain" description="Helicase-associated" evidence="1">
    <location>
        <begin position="25"/>
        <end position="85"/>
    </location>
</feature>
<proteinExistence type="predicted"/>